<dbReference type="Pfam" id="PF19919">
    <property type="entry name" value="bpX3"/>
    <property type="match status" value="1"/>
</dbReference>
<dbReference type="SUPFAM" id="SSF69322">
    <property type="entry name" value="Tricorn protease domain 2"/>
    <property type="match status" value="1"/>
</dbReference>
<protein>
    <submittedName>
        <fullName evidence="3">Tetratricopeptide repeat protein</fullName>
    </submittedName>
</protein>
<accession>A0AAU7CEK9</accession>
<evidence type="ECO:0000259" key="2">
    <source>
        <dbReference type="Pfam" id="PF19919"/>
    </source>
</evidence>
<dbReference type="InterPro" id="IPR011990">
    <property type="entry name" value="TPR-like_helical_dom_sf"/>
</dbReference>
<reference evidence="3" key="1">
    <citation type="submission" date="2024-05" db="EMBL/GenBank/DDBJ databases">
        <title>Planctomycetes of the genus Singulisphaera possess chitinolytic capabilities.</title>
        <authorList>
            <person name="Ivanova A."/>
        </authorList>
    </citation>
    <scope>NUCLEOTIDE SEQUENCE</scope>
    <source>
        <strain evidence="3">Ch08T</strain>
    </source>
</reference>
<name>A0AAU7CEK9_9BACT</name>
<dbReference type="AlphaFoldDB" id="A0AAU7CEK9"/>
<dbReference type="InterPro" id="IPR045551">
    <property type="entry name" value="bpX3"/>
</dbReference>
<feature type="domain" description="MoxR-vWA-beta-propeller ternary system" evidence="2">
    <location>
        <begin position="4"/>
        <end position="166"/>
    </location>
</feature>
<dbReference type="EMBL" id="CP155447">
    <property type="protein sequence ID" value="XBH03515.1"/>
    <property type="molecule type" value="Genomic_DNA"/>
</dbReference>
<dbReference type="SUPFAM" id="SSF48452">
    <property type="entry name" value="TPR-like"/>
    <property type="match status" value="1"/>
</dbReference>
<dbReference type="RefSeq" id="WP_406696249.1">
    <property type="nucleotide sequence ID" value="NZ_CP155447.1"/>
</dbReference>
<feature type="region of interest" description="Disordered" evidence="1">
    <location>
        <begin position="162"/>
        <end position="183"/>
    </location>
</feature>
<organism evidence="3">
    <name type="scientific">Singulisphaera sp. Ch08</name>
    <dbReference type="NCBI Taxonomy" id="3120278"/>
    <lineage>
        <taxon>Bacteria</taxon>
        <taxon>Pseudomonadati</taxon>
        <taxon>Planctomycetota</taxon>
        <taxon>Planctomycetia</taxon>
        <taxon>Isosphaerales</taxon>
        <taxon>Isosphaeraceae</taxon>
        <taxon>Singulisphaera</taxon>
    </lineage>
</organism>
<gene>
    <name evidence="3" type="ORF">V5E97_35205</name>
</gene>
<evidence type="ECO:0000256" key="1">
    <source>
        <dbReference type="SAM" id="MobiDB-lite"/>
    </source>
</evidence>
<evidence type="ECO:0000313" key="3">
    <source>
        <dbReference type="EMBL" id="XBH03515.1"/>
    </source>
</evidence>
<sequence>MKVPLQLKRRSSSEPAVAFLFLGSDVTELFRLCAQLGLDPTGRLHGVDGGFVIKLERPNSQPFPGVVRLRRSATDLYVPVDAELVPALLDDEAEGLVQGRALVFSPWGDVLSFHPRRPLDLAELLSVEASRGLAWQSLPEPAVLAPRIEEILLEIPHESPETWLESDEGGIGSESPRPDEAGPISTMTGQAILGAGRGLIWLGQALGLQGLAKLGAAWAGEAMRLAPRLSEAVLGRQAAALKSLLREFREGDLDLALRRALPLGEADDSRGSSIETGDQLPSNPFIYSLTELLGNAGRKSGTVWLGADDVLNELKREYRKAAEEAQRRGDPRRAALIYGKLLKDYRQAAHALSVAELHHDAAILLLTKLEDWRGAAREFEAAGEIDRALQFYQQGGDHEAAGDLRLRVGEVEEALIEYQRAAKVLIASEGGHLSAGRLLAMKAKRPDLALGLYLAGWNQRPRGNAVACLIEATDQYAEAGSSREIIGLLNEVDTYLADRWSIEAEWDHYYHELARLAGQPALESIREELLDRARLGLAARLRGLAKTGRPSGRIVSEVFGRSGVWPSSVVRDAVFATRAVVKSFPALTERTTKPGVTRKSRIGTSDVTAACSAPGSDDLFLGFESGDVYCFRSERNEVIPVATYPLPIAAYSLPIAALAASHDGQSLVVLRNTGHDSGVLSSYAASPEGTYRLILSMSVDDLARPWLTPIITVDGVELVGVWDGQALYYMTVRTLTSWGSTTLPRPDSDPPAGLLFPGPPSPVLPFSVLLHDGREWCLIEPGGTTRHATGLVWRPSQTPTNSLHSVALSWYRSDPEHLELVGLDREGALFWAALRFDEGLLDLVASNRILGERPYLAAALVRSRVVAVVTASRIDWFRCGADRFTLFSSTQVDIPSAIACFPSRRTGELIVASSDGYLVQVNLPF</sequence>
<proteinExistence type="predicted"/>